<evidence type="ECO:0000256" key="1">
    <source>
        <dbReference type="ARBA" id="ARBA00010641"/>
    </source>
</evidence>
<dbReference type="InterPro" id="IPR013249">
    <property type="entry name" value="RNA_pol_sigma70_r4_t2"/>
</dbReference>
<dbReference type="CDD" id="cd06171">
    <property type="entry name" value="Sigma70_r4"/>
    <property type="match status" value="1"/>
</dbReference>
<dbReference type="GO" id="GO:0016987">
    <property type="term" value="F:sigma factor activity"/>
    <property type="evidence" value="ECO:0007669"/>
    <property type="project" value="UniProtKB-KW"/>
</dbReference>
<dbReference type="SUPFAM" id="SSF88659">
    <property type="entry name" value="Sigma3 and sigma4 domains of RNA polymerase sigma factors"/>
    <property type="match status" value="1"/>
</dbReference>
<dbReference type="InterPro" id="IPR007627">
    <property type="entry name" value="RNA_pol_sigma70_r2"/>
</dbReference>
<evidence type="ECO:0000256" key="4">
    <source>
        <dbReference type="ARBA" id="ARBA00023125"/>
    </source>
</evidence>
<dbReference type="InterPro" id="IPR013325">
    <property type="entry name" value="RNA_pol_sigma_r2"/>
</dbReference>
<dbReference type="Pfam" id="PF04542">
    <property type="entry name" value="Sigma70_r2"/>
    <property type="match status" value="1"/>
</dbReference>
<dbReference type="NCBIfam" id="TIGR02937">
    <property type="entry name" value="sigma70-ECF"/>
    <property type="match status" value="1"/>
</dbReference>
<proteinExistence type="inferred from homology"/>
<keyword evidence="5" id="KW-0804">Transcription</keyword>
<dbReference type="Pfam" id="PF08281">
    <property type="entry name" value="Sigma70_r4_2"/>
    <property type="match status" value="1"/>
</dbReference>
<dbReference type="InterPro" id="IPR039425">
    <property type="entry name" value="RNA_pol_sigma-70-like"/>
</dbReference>
<dbReference type="InterPro" id="IPR036388">
    <property type="entry name" value="WH-like_DNA-bd_sf"/>
</dbReference>
<keyword evidence="2" id="KW-0805">Transcription regulation</keyword>
<evidence type="ECO:0000313" key="9">
    <source>
        <dbReference type="Proteomes" id="UP000239388"/>
    </source>
</evidence>
<gene>
    <name evidence="8" type="ORF">C5Y98_23205</name>
</gene>
<evidence type="ECO:0000256" key="2">
    <source>
        <dbReference type="ARBA" id="ARBA00023015"/>
    </source>
</evidence>
<comment type="similarity">
    <text evidence="1">Belongs to the sigma-70 factor family. ECF subfamily.</text>
</comment>
<dbReference type="Proteomes" id="UP000239388">
    <property type="component" value="Unassembled WGS sequence"/>
</dbReference>
<evidence type="ECO:0000256" key="3">
    <source>
        <dbReference type="ARBA" id="ARBA00023082"/>
    </source>
</evidence>
<dbReference type="AlphaFoldDB" id="A0A2S8F978"/>
<dbReference type="GO" id="GO:0006352">
    <property type="term" value="P:DNA-templated transcription initiation"/>
    <property type="evidence" value="ECO:0007669"/>
    <property type="project" value="InterPro"/>
</dbReference>
<sequence length="174" mass="20312">MKSQPAELLQQHERWLRTALYARLHSPVEVDDVMQETVTAALENWQQIRDPSAVGPWLYKIAIRQALLYRRKQGRIRKLHENVQRNAPPPSEGGTNPLDWLLAEERNEMVRRAMSELPRRDAEILLLKYTEQWSYREIGERLGISTSAVEARLHRARARLREKLLAREVISTGT</sequence>
<protein>
    <submittedName>
        <fullName evidence="8">RNA polymerase subunit sigma-24</fullName>
    </submittedName>
</protein>
<keyword evidence="3" id="KW-0731">Sigma factor</keyword>
<keyword evidence="4" id="KW-0238">DNA-binding</keyword>
<comment type="caution">
    <text evidence="8">The sequence shown here is derived from an EMBL/GenBank/DDBJ whole genome shotgun (WGS) entry which is preliminary data.</text>
</comment>
<dbReference type="InterPro" id="IPR013324">
    <property type="entry name" value="RNA_pol_sigma_r3/r4-like"/>
</dbReference>
<evidence type="ECO:0000259" key="7">
    <source>
        <dbReference type="Pfam" id="PF08281"/>
    </source>
</evidence>
<feature type="domain" description="RNA polymerase sigma factor 70 region 4 type 2" evidence="7">
    <location>
        <begin position="108"/>
        <end position="160"/>
    </location>
</feature>
<reference evidence="8 9" key="1">
    <citation type="submission" date="2018-02" db="EMBL/GenBank/DDBJ databases">
        <title>Comparative genomes isolates from brazilian mangrove.</title>
        <authorList>
            <person name="Araujo J.E."/>
            <person name="Taketani R.G."/>
            <person name="Silva M.C.P."/>
            <person name="Loureco M.V."/>
            <person name="Andreote F.D."/>
        </authorList>
    </citation>
    <scope>NUCLEOTIDE SEQUENCE [LARGE SCALE GENOMIC DNA]</scope>
    <source>
        <strain evidence="8 9">NAP PRIS-MGV</strain>
    </source>
</reference>
<dbReference type="PANTHER" id="PTHR43133">
    <property type="entry name" value="RNA POLYMERASE ECF-TYPE SIGMA FACTO"/>
    <property type="match status" value="1"/>
</dbReference>
<dbReference type="InterPro" id="IPR014284">
    <property type="entry name" value="RNA_pol_sigma-70_dom"/>
</dbReference>
<dbReference type="GO" id="GO:0003677">
    <property type="term" value="F:DNA binding"/>
    <property type="evidence" value="ECO:0007669"/>
    <property type="project" value="UniProtKB-KW"/>
</dbReference>
<feature type="domain" description="RNA polymerase sigma-70 region 2" evidence="6">
    <location>
        <begin position="8"/>
        <end position="75"/>
    </location>
</feature>
<evidence type="ECO:0000313" key="8">
    <source>
        <dbReference type="EMBL" id="PQO28695.1"/>
    </source>
</evidence>
<dbReference type="Gene3D" id="1.10.1740.10">
    <property type="match status" value="1"/>
</dbReference>
<evidence type="ECO:0000256" key="5">
    <source>
        <dbReference type="ARBA" id="ARBA00023163"/>
    </source>
</evidence>
<dbReference type="OrthoDB" id="273655at2"/>
<dbReference type="Gene3D" id="1.10.10.10">
    <property type="entry name" value="Winged helix-like DNA-binding domain superfamily/Winged helix DNA-binding domain"/>
    <property type="match status" value="1"/>
</dbReference>
<dbReference type="SUPFAM" id="SSF88946">
    <property type="entry name" value="Sigma2 domain of RNA polymerase sigma factors"/>
    <property type="match status" value="1"/>
</dbReference>
<accession>A0A2S8F978</accession>
<dbReference type="PANTHER" id="PTHR43133:SF8">
    <property type="entry name" value="RNA POLYMERASE SIGMA FACTOR HI_1459-RELATED"/>
    <property type="match status" value="1"/>
</dbReference>
<dbReference type="EMBL" id="PUIB01000024">
    <property type="protein sequence ID" value="PQO28695.1"/>
    <property type="molecule type" value="Genomic_DNA"/>
</dbReference>
<dbReference type="RefSeq" id="WP_105357881.1">
    <property type="nucleotide sequence ID" value="NZ_PUIB01000024.1"/>
</dbReference>
<name>A0A2S8F978_9BACT</name>
<evidence type="ECO:0000259" key="6">
    <source>
        <dbReference type="Pfam" id="PF04542"/>
    </source>
</evidence>
<organism evidence="8 9">
    <name type="scientific">Blastopirellula marina</name>
    <dbReference type="NCBI Taxonomy" id="124"/>
    <lineage>
        <taxon>Bacteria</taxon>
        <taxon>Pseudomonadati</taxon>
        <taxon>Planctomycetota</taxon>
        <taxon>Planctomycetia</taxon>
        <taxon>Pirellulales</taxon>
        <taxon>Pirellulaceae</taxon>
        <taxon>Blastopirellula</taxon>
    </lineage>
</organism>